<dbReference type="PANTHER" id="PTHR33048:SF93">
    <property type="entry name" value="INTEGRAL MEMBRANE PROTEIN"/>
    <property type="match status" value="1"/>
</dbReference>
<dbReference type="AlphaFoldDB" id="A0A0G4MZ14"/>
<dbReference type="STRING" id="100787.A0A0G4MZ14"/>
<evidence type="ECO:0000256" key="6">
    <source>
        <dbReference type="SAM" id="MobiDB-lite"/>
    </source>
</evidence>
<comment type="similarity">
    <text evidence="5">Belongs to the SAT4 family.</text>
</comment>
<sequence>SCVFVDLFFAIFPWIFIRRLEIKRREKDIVGISLSFGILAAICGIVRTINLPGLGSENYTGDTVALVVWCAAEMAVTLVCIAVLSIIPLYMRVARNSSNGRSAPSTQSHKRSPMAGDTPVELQLVRSSTVNAFSTLA</sequence>
<feature type="domain" description="Rhodopsin" evidence="8">
    <location>
        <begin position="4"/>
        <end position="90"/>
    </location>
</feature>
<reference evidence="9 10" key="1">
    <citation type="submission" date="2015-05" db="EMBL/GenBank/DDBJ databases">
        <authorList>
            <person name="Wang D.B."/>
            <person name="Wang M."/>
        </authorList>
    </citation>
    <scope>NUCLEOTIDE SEQUENCE [LARGE SCALE GENOMIC DNA]</scope>
    <source>
        <strain evidence="9">VL1</strain>
    </source>
</reference>
<feature type="transmembrane region" description="Helical" evidence="7">
    <location>
        <begin position="64"/>
        <end position="91"/>
    </location>
</feature>
<keyword evidence="10" id="KW-1185">Reference proteome</keyword>
<evidence type="ECO:0000256" key="3">
    <source>
        <dbReference type="ARBA" id="ARBA00022989"/>
    </source>
</evidence>
<protein>
    <recommendedName>
        <fullName evidence="8">Rhodopsin domain-containing protein</fullName>
    </recommendedName>
</protein>
<dbReference type="InterPro" id="IPR049326">
    <property type="entry name" value="Rhodopsin_dom_fungi"/>
</dbReference>
<proteinExistence type="inferred from homology"/>
<evidence type="ECO:0000313" key="9">
    <source>
        <dbReference type="EMBL" id="CRK39432.1"/>
    </source>
</evidence>
<evidence type="ECO:0000256" key="2">
    <source>
        <dbReference type="ARBA" id="ARBA00022692"/>
    </source>
</evidence>
<name>A0A0G4MZ14_VERLO</name>
<evidence type="ECO:0000256" key="5">
    <source>
        <dbReference type="ARBA" id="ARBA00038359"/>
    </source>
</evidence>
<dbReference type="EMBL" id="CVQH01025860">
    <property type="protein sequence ID" value="CRK39432.1"/>
    <property type="molecule type" value="Genomic_DNA"/>
</dbReference>
<evidence type="ECO:0000259" key="8">
    <source>
        <dbReference type="Pfam" id="PF20684"/>
    </source>
</evidence>
<feature type="transmembrane region" description="Helical" evidence="7">
    <location>
        <begin position="29"/>
        <end position="49"/>
    </location>
</feature>
<dbReference type="Pfam" id="PF20684">
    <property type="entry name" value="Fung_rhodopsin"/>
    <property type="match status" value="1"/>
</dbReference>
<feature type="non-terminal residue" evidence="9">
    <location>
        <position position="1"/>
    </location>
</feature>
<comment type="subcellular location">
    <subcellularLocation>
        <location evidence="1">Membrane</location>
        <topology evidence="1">Multi-pass membrane protein</topology>
    </subcellularLocation>
</comment>
<dbReference type="InterPro" id="IPR052337">
    <property type="entry name" value="SAT4-like"/>
</dbReference>
<gene>
    <name evidence="9" type="ORF">BN1708_001649</name>
</gene>
<evidence type="ECO:0000256" key="1">
    <source>
        <dbReference type="ARBA" id="ARBA00004141"/>
    </source>
</evidence>
<keyword evidence="4 7" id="KW-0472">Membrane</keyword>
<evidence type="ECO:0000313" key="10">
    <source>
        <dbReference type="Proteomes" id="UP000044602"/>
    </source>
</evidence>
<dbReference type="PANTHER" id="PTHR33048">
    <property type="entry name" value="PTH11-LIKE INTEGRAL MEMBRANE PROTEIN (AFU_ORTHOLOGUE AFUA_5G11245)"/>
    <property type="match status" value="1"/>
</dbReference>
<dbReference type="Proteomes" id="UP000044602">
    <property type="component" value="Unassembled WGS sequence"/>
</dbReference>
<feature type="region of interest" description="Disordered" evidence="6">
    <location>
        <begin position="97"/>
        <end position="116"/>
    </location>
</feature>
<keyword evidence="3 7" id="KW-1133">Transmembrane helix</keyword>
<dbReference type="GO" id="GO:0016020">
    <property type="term" value="C:membrane"/>
    <property type="evidence" value="ECO:0007669"/>
    <property type="project" value="UniProtKB-SubCell"/>
</dbReference>
<keyword evidence="2 7" id="KW-0812">Transmembrane</keyword>
<accession>A0A0G4MZ14</accession>
<organism evidence="9 10">
    <name type="scientific">Verticillium longisporum</name>
    <name type="common">Verticillium dahliae var. longisporum</name>
    <dbReference type="NCBI Taxonomy" id="100787"/>
    <lineage>
        <taxon>Eukaryota</taxon>
        <taxon>Fungi</taxon>
        <taxon>Dikarya</taxon>
        <taxon>Ascomycota</taxon>
        <taxon>Pezizomycotina</taxon>
        <taxon>Sordariomycetes</taxon>
        <taxon>Hypocreomycetidae</taxon>
        <taxon>Glomerellales</taxon>
        <taxon>Plectosphaerellaceae</taxon>
        <taxon>Verticillium</taxon>
    </lineage>
</organism>
<evidence type="ECO:0000256" key="7">
    <source>
        <dbReference type="SAM" id="Phobius"/>
    </source>
</evidence>
<evidence type="ECO:0000256" key="4">
    <source>
        <dbReference type="ARBA" id="ARBA00023136"/>
    </source>
</evidence>
<feature type="non-terminal residue" evidence="9">
    <location>
        <position position="137"/>
    </location>
</feature>
<feature type="compositionally biased region" description="Polar residues" evidence="6">
    <location>
        <begin position="97"/>
        <end position="107"/>
    </location>
</feature>